<accession>A0A381E9Y7</accession>
<organism evidence="1 2">
    <name type="scientific">Cardiobacterium valvarum</name>
    <dbReference type="NCBI Taxonomy" id="194702"/>
    <lineage>
        <taxon>Bacteria</taxon>
        <taxon>Pseudomonadati</taxon>
        <taxon>Pseudomonadota</taxon>
        <taxon>Gammaproteobacteria</taxon>
        <taxon>Cardiobacteriales</taxon>
        <taxon>Cardiobacteriaceae</taxon>
        <taxon>Cardiobacterium</taxon>
    </lineage>
</organism>
<sequence length="135" mass="15807">MKKHFTQPQRHLRNILRQLQLDAGSEQAARYRQLLDTCLPAMWRDRVLLGSVEGLRWQLWVANGSDGTRLRFLLSEIQNVLAQKLPHPPQLSVTVRPDIWAQQRRLPAPIRLHQRHDYTMEEADAVISAFINELR</sequence>
<keyword evidence="2" id="KW-1185">Reference proteome</keyword>
<gene>
    <name evidence="1" type="ORF">NCTC13294_01600</name>
</gene>
<reference evidence="1 2" key="1">
    <citation type="submission" date="2018-06" db="EMBL/GenBank/DDBJ databases">
        <authorList>
            <consortium name="Pathogen Informatics"/>
            <person name="Doyle S."/>
        </authorList>
    </citation>
    <scope>NUCLEOTIDE SEQUENCE [LARGE SCALE GENOMIC DNA]</scope>
    <source>
        <strain evidence="1 2">NCTC13294</strain>
    </source>
</reference>
<protein>
    <recommendedName>
        <fullName evidence="3">Zn-ribbon-containing, possibly RNA-binding protein and truncated derivatives</fullName>
    </recommendedName>
</protein>
<evidence type="ECO:0000313" key="2">
    <source>
        <dbReference type="Proteomes" id="UP000254572"/>
    </source>
</evidence>
<dbReference type="EMBL" id="UFUW01000001">
    <property type="protein sequence ID" value="SUX23742.1"/>
    <property type="molecule type" value="Genomic_DNA"/>
</dbReference>
<dbReference type="Proteomes" id="UP000254572">
    <property type="component" value="Unassembled WGS sequence"/>
</dbReference>
<name>A0A381E9Y7_9GAMM</name>
<evidence type="ECO:0000313" key="1">
    <source>
        <dbReference type="EMBL" id="SUX23742.1"/>
    </source>
</evidence>
<dbReference type="AlphaFoldDB" id="A0A381E9Y7"/>
<dbReference type="RefSeq" id="WP_115611839.1">
    <property type="nucleotide sequence ID" value="NZ_JBHLZC010000002.1"/>
</dbReference>
<proteinExistence type="predicted"/>
<evidence type="ECO:0008006" key="3">
    <source>
        <dbReference type="Google" id="ProtNLM"/>
    </source>
</evidence>
<dbReference type="OrthoDB" id="9935822at2"/>